<feature type="region of interest" description="Disordered" evidence="5">
    <location>
        <begin position="282"/>
        <end position="310"/>
    </location>
</feature>
<feature type="compositionally biased region" description="Low complexity" evidence="5">
    <location>
        <begin position="419"/>
        <end position="429"/>
    </location>
</feature>
<feature type="compositionally biased region" description="Acidic residues" evidence="5">
    <location>
        <begin position="288"/>
        <end position="310"/>
    </location>
</feature>
<dbReference type="KEGG" id="cin:100169912"/>
<dbReference type="PANTHER" id="PTHR44029:SF1">
    <property type="entry name" value="DNAJ HOMOLOG SUBFAMILY C MEMBER 21"/>
    <property type="match status" value="1"/>
</dbReference>
<dbReference type="InterPro" id="IPR013087">
    <property type="entry name" value="Znf_C2H2_type"/>
</dbReference>
<dbReference type="GO" id="GO:0003676">
    <property type="term" value="F:nucleic acid binding"/>
    <property type="evidence" value="ECO:0007669"/>
    <property type="project" value="InterPro"/>
</dbReference>
<dbReference type="PRINTS" id="PR00625">
    <property type="entry name" value="JDOMAIN"/>
</dbReference>
<protein>
    <submittedName>
        <fullName evidence="8">Zinc finger protein</fullName>
    </submittedName>
</protein>
<evidence type="ECO:0000259" key="6">
    <source>
        <dbReference type="PROSITE" id="PS50076"/>
    </source>
</evidence>
<dbReference type="RefSeq" id="NP_001122365.1">
    <property type="nucleotide sequence ID" value="NM_001128893.1"/>
</dbReference>
<dbReference type="Gene3D" id="1.10.287.110">
    <property type="entry name" value="DnaJ domain"/>
    <property type="match status" value="1"/>
</dbReference>
<dbReference type="GeneID" id="100169912"/>
<dbReference type="PROSITE" id="PS00636">
    <property type="entry name" value="DNAJ_1"/>
    <property type="match status" value="1"/>
</dbReference>
<dbReference type="Pfam" id="PF21884">
    <property type="entry name" value="ZUO1-like_ZHD"/>
    <property type="match status" value="1"/>
</dbReference>
<dbReference type="PANTHER" id="PTHR44029">
    <property type="entry name" value="DNAJ HOMOLOG SUBFAMILY C MEMBER 21"/>
    <property type="match status" value="1"/>
</dbReference>
<dbReference type="SUPFAM" id="SSF57667">
    <property type="entry name" value="beta-beta-alpha zinc fingers"/>
    <property type="match status" value="1"/>
</dbReference>
<evidence type="ECO:0000256" key="3">
    <source>
        <dbReference type="ARBA" id="ARBA00022833"/>
    </source>
</evidence>
<accession>A0A1W2VRV9</accession>
<name>Q1RLA2_CIOIN</name>
<evidence type="ECO:0000313" key="8">
    <source>
        <dbReference type="EMBL" id="FAA00163.1"/>
    </source>
</evidence>
<dbReference type="PROSITE" id="PS50157">
    <property type="entry name" value="ZINC_FINGER_C2H2_2"/>
    <property type="match status" value="1"/>
</dbReference>
<keyword evidence="1" id="KW-0479">Metal-binding</keyword>
<feature type="region of interest" description="Disordered" evidence="5">
    <location>
        <begin position="396"/>
        <end position="486"/>
    </location>
</feature>
<dbReference type="EMBL" id="BR000132">
    <property type="protein sequence ID" value="FAA00163.1"/>
    <property type="molecule type" value="mRNA"/>
</dbReference>
<feature type="compositionally biased region" description="Low complexity" evidence="5">
    <location>
        <begin position="398"/>
        <end position="407"/>
    </location>
</feature>
<dbReference type="Pfam" id="PF00226">
    <property type="entry name" value="DnaJ"/>
    <property type="match status" value="1"/>
</dbReference>
<sequence>MKCHYAVLGVPINADDDVIKKAYRKKALKWHPGKNIENSAEATEKFRLVQAAYDVLSDPQEKAWYDRHRNDILHRSNFASFEDETSNILDFFTPSVYRGYGDNEKGFFTVYRELFKKISMEDKQFHMSDSNDEFEEMPEFGEAESDYDEVVHLFYSSWQSYRTKLSYVWKDKYNARDAPDRRIARIIEKENKKEREKEKRKRNDLIRDLVAFVRKRDPRVKIHREELERRAELQSKKASEKRAEIMRARVEESAKYEAMNRDKMMEDASRVAQLEDLLKDEFGFSSSEESEEEWENEQEEKEESGNEEQQEELYCVACNKQFKTKMALKNHEKSKKHREKFVELQAEMSHDKYQQQEDDTSTMDEATNKPKLTKKQKKQRKQKLKLFNEYEDDDVISSDDVINPDDVTNIDKDTDDVINNDVTNTDDITTPPPEVTGATKKTKSRRRKPKNQRTTNDVMGSDITNDDITKQRSKNQQRIVSEEKPTNFCSTCRTKFPTRNKLFQHLKTTGHSKPLK</sequence>
<proteinExistence type="evidence at transcript level"/>
<dbReference type="Pfam" id="PF12171">
    <property type="entry name" value="zf-C2H2_jaz"/>
    <property type="match status" value="1"/>
</dbReference>
<dbReference type="PROSITE" id="PS50076">
    <property type="entry name" value="DNAJ_2"/>
    <property type="match status" value="1"/>
</dbReference>
<keyword evidence="3" id="KW-0862">Zinc</keyword>
<reference evidence="8" key="1">
    <citation type="journal article" date="2006" name="Dev. Biol.">
        <title>Systematic analysis of embryonic expression profiles of zinc finger genes in Ciona intestinalis.</title>
        <authorList>
            <person name="Miwata K."/>
            <person name="Chiba T."/>
            <person name="Horii R."/>
            <person name="Yamada L."/>
            <person name="Kubo A."/>
            <person name="Miyamura D."/>
            <person name="Satoh N."/>
            <person name="Satou Y."/>
        </authorList>
    </citation>
    <scope>NUCLEOTIDE SEQUENCE</scope>
</reference>
<dbReference type="InterPro" id="IPR001623">
    <property type="entry name" value="DnaJ_domain"/>
</dbReference>
<evidence type="ECO:0000256" key="5">
    <source>
        <dbReference type="SAM" id="MobiDB-lite"/>
    </source>
</evidence>
<evidence type="ECO:0000256" key="2">
    <source>
        <dbReference type="ARBA" id="ARBA00022771"/>
    </source>
</evidence>
<feature type="domain" description="J" evidence="6">
    <location>
        <begin position="3"/>
        <end position="69"/>
    </location>
</feature>
<dbReference type="GO" id="GO:0008270">
    <property type="term" value="F:zinc ion binding"/>
    <property type="evidence" value="ECO:0007669"/>
    <property type="project" value="UniProtKB-KW"/>
</dbReference>
<evidence type="ECO:0000256" key="1">
    <source>
        <dbReference type="ARBA" id="ARBA00022723"/>
    </source>
</evidence>
<dbReference type="InterPro" id="IPR003604">
    <property type="entry name" value="Matrin/U1-like-C_Znf_C2H2"/>
</dbReference>
<dbReference type="InterPro" id="IPR036236">
    <property type="entry name" value="Znf_C2H2_sf"/>
</dbReference>
<dbReference type="InterPro" id="IPR018253">
    <property type="entry name" value="DnaJ_domain_CS"/>
</dbReference>
<dbReference type="InterPro" id="IPR036869">
    <property type="entry name" value="J_dom_sf"/>
</dbReference>
<dbReference type="Gene3D" id="3.30.160.60">
    <property type="entry name" value="Classic Zinc Finger"/>
    <property type="match status" value="1"/>
</dbReference>
<dbReference type="OrthoDB" id="552049at2759"/>
<dbReference type="CDD" id="cd06257">
    <property type="entry name" value="DnaJ"/>
    <property type="match status" value="1"/>
</dbReference>
<accession>Q1RLA2</accession>
<organism evidence="8">
    <name type="scientific">Ciona intestinalis</name>
    <name type="common">Transparent sea squirt</name>
    <name type="synonym">Ascidia intestinalis</name>
    <dbReference type="NCBI Taxonomy" id="7719"/>
    <lineage>
        <taxon>Eukaryota</taxon>
        <taxon>Metazoa</taxon>
        <taxon>Chordata</taxon>
        <taxon>Tunicata</taxon>
        <taxon>Ascidiacea</taxon>
        <taxon>Phlebobranchia</taxon>
        <taxon>Cionidae</taxon>
        <taxon>Ciona</taxon>
    </lineage>
</organism>
<dbReference type="InterPro" id="IPR051964">
    <property type="entry name" value="Chaperone_stress_response"/>
</dbReference>
<dbReference type="SUPFAM" id="SSF46565">
    <property type="entry name" value="Chaperone J-domain"/>
    <property type="match status" value="1"/>
</dbReference>
<dbReference type="InterPro" id="IPR054076">
    <property type="entry name" value="ZUO1-like_ZHD"/>
</dbReference>
<dbReference type="SMART" id="SM00355">
    <property type="entry name" value="ZnF_C2H2"/>
    <property type="match status" value="2"/>
</dbReference>
<feature type="compositionally biased region" description="Basic residues" evidence="5">
    <location>
        <begin position="440"/>
        <end position="451"/>
    </location>
</feature>
<feature type="region of interest" description="Disordered" evidence="5">
    <location>
        <begin position="346"/>
        <end position="381"/>
    </location>
</feature>
<dbReference type="CTD" id="100169912"/>
<dbReference type="AlphaFoldDB" id="Q1RLA2"/>
<evidence type="ECO:0000259" key="7">
    <source>
        <dbReference type="PROSITE" id="PS50157"/>
    </source>
</evidence>
<feature type="compositionally biased region" description="Basic residues" evidence="5">
    <location>
        <begin position="371"/>
        <end position="381"/>
    </location>
</feature>
<evidence type="ECO:0000256" key="4">
    <source>
        <dbReference type="PROSITE-ProRule" id="PRU00042"/>
    </source>
</evidence>
<feature type="domain" description="C2H2-type" evidence="7">
    <location>
        <begin position="313"/>
        <end position="337"/>
    </location>
</feature>
<gene>
    <name evidence="8" type="primary">Ci-ZF(U1like)-8</name>
</gene>
<dbReference type="SMART" id="SM00451">
    <property type="entry name" value="ZnF_U1"/>
    <property type="match status" value="2"/>
</dbReference>
<dbReference type="InterPro" id="IPR022755">
    <property type="entry name" value="Znf_C2H2_jaz"/>
</dbReference>
<dbReference type="SMART" id="SM00271">
    <property type="entry name" value="DnaJ"/>
    <property type="match status" value="1"/>
</dbReference>
<dbReference type="PROSITE" id="PS00028">
    <property type="entry name" value="ZINC_FINGER_C2H2_1"/>
    <property type="match status" value="2"/>
</dbReference>
<keyword evidence="2 4" id="KW-0863">Zinc-finger</keyword>